<dbReference type="PANTHER" id="PTHR43899:SF14">
    <property type="entry name" value="VERY-LONG-CHAIN 3-OXOACYL-COA REDUCTASE"/>
    <property type="match status" value="1"/>
</dbReference>
<evidence type="ECO:0000256" key="9">
    <source>
        <dbReference type="ARBA" id="ARBA00023098"/>
    </source>
</evidence>
<dbReference type="CDD" id="cd05356">
    <property type="entry name" value="17beta-HSD1_like_SDR_c"/>
    <property type="match status" value="1"/>
</dbReference>
<dbReference type="InterPro" id="IPR051019">
    <property type="entry name" value="VLCFA-Steroid_DH"/>
</dbReference>
<keyword evidence="9" id="KW-0443">Lipid metabolism</keyword>
<dbReference type="KEGG" id="pmrn:116940037"/>
<keyword evidence="10 12" id="KW-0472">Membrane</keyword>
<keyword evidence="6" id="KW-0752">Steroid biosynthesis</keyword>
<dbReference type="Pfam" id="PF00106">
    <property type="entry name" value="adh_short"/>
    <property type="match status" value="1"/>
</dbReference>
<keyword evidence="8" id="KW-0560">Oxidoreductase</keyword>
<sequence>MAFTDCEYLEYLTPFFFYFGVAAFAYCFLKLAITTLGGFRVHVLGRLLGPAVDVTKFGRWAVVTGATDGIGKAYVEQLARKGLSIVLISRSQEKLERVAQEIRERFKVETKTVAVDFTASEEIYPKVLAALRDLPVGVLVNNVGISYTYPEYFLDIPNLDDMIKNILNVNVLSVLKMTQIILPGMLERKGGVIINISSGSALFPVPLLSLYSATKVFVDFFSRGLNTEYKSKGIIVQSVLPFYVKSNMSRIQRATLNMPEAETFACSALATVGRQSRTYGYLPHALQAWLSNMVPTCLAMKTILKLNQGIRARYLKKYGKK</sequence>
<keyword evidence="4" id="KW-0256">Endoplasmic reticulum</keyword>
<keyword evidence="13" id="KW-1185">Reference proteome</keyword>
<dbReference type="InterPro" id="IPR002347">
    <property type="entry name" value="SDR_fam"/>
</dbReference>
<dbReference type="PIRSF" id="PIRSF000126">
    <property type="entry name" value="11-beta-HSD1"/>
    <property type="match status" value="1"/>
</dbReference>
<dbReference type="Proteomes" id="UP001318040">
    <property type="component" value="Chromosome 7"/>
</dbReference>
<comment type="similarity">
    <text evidence="11">Belongs to the short-chain dehydrogenases/reductases (SDR) family.</text>
</comment>
<dbReference type="RefSeq" id="XP_032805170.1">
    <property type="nucleotide sequence ID" value="XM_032949279.1"/>
</dbReference>
<evidence type="ECO:0000256" key="7">
    <source>
        <dbReference type="ARBA" id="ARBA00022989"/>
    </source>
</evidence>
<evidence type="ECO:0000313" key="13">
    <source>
        <dbReference type="Proteomes" id="UP001318040"/>
    </source>
</evidence>
<reference evidence="14" key="1">
    <citation type="submission" date="2025-08" db="UniProtKB">
        <authorList>
            <consortium name="RefSeq"/>
        </authorList>
    </citation>
    <scope>IDENTIFICATION</scope>
    <source>
        <tissue evidence="14">Sperm</tissue>
    </source>
</reference>
<name>A0AAJ7SUS2_PETMA</name>
<proteinExistence type="inferred from homology"/>
<dbReference type="InterPro" id="IPR036291">
    <property type="entry name" value="NAD(P)-bd_dom_sf"/>
</dbReference>
<evidence type="ECO:0000256" key="8">
    <source>
        <dbReference type="ARBA" id="ARBA00023002"/>
    </source>
</evidence>
<evidence type="ECO:0000256" key="1">
    <source>
        <dbReference type="ARBA" id="ARBA00005194"/>
    </source>
</evidence>
<evidence type="ECO:0000256" key="11">
    <source>
        <dbReference type="RuleBase" id="RU000363"/>
    </source>
</evidence>
<comment type="pathway">
    <text evidence="1">Lipid metabolism; fatty acid biosynthesis.</text>
</comment>
<dbReference type="PRINTS" id="PR00080">
    <property type="entry name" value="SDRFAMILY"/>
</dbReference>
<dbReference type="PANTHER" id="PTHR43899">
    <property type="entry name" value="RH59310P"/>
    <property type="match status" value="1"/>
</dbReference>
<dbReference type="Gene3D" id="3.40.50.720">
    <property type="entry name" value="NAD(P)-binding Rossmann-like Domain"/>
    <property type="match status" value="1"/>
</dbReference>
<dbReference type="PRINTS" id="PR00081">
    <property type="entry name" value="GDHRDH"/>
</dbReference>
<organism evidence="13 14">
    <name type="scientific">Petromyzon marinus</name>
    <name type="common">Sea lamprey</name>
    <dbReference type="NCBI Taxonomy" id="7757"/>
    <lineage>
        <taxon>Eukaryota</taxon>
        <taxon>Metazoa</taxon>
        <taxon>Chordata</taxon>
        <taxon>Craniata</taxon>
        <taxon>Vertebrata</taxon>
        <taxon>Cyclostomata</taxon>
        <taxon>Hyperoartia</taxon>
        <taxon>Petromyzontiformes</taxon>
        <taxon>Petromyzontidae</taxon>
        <taxon>Petromyzon</taxon>
    </lineage>
</organism>
<evidence type="ECO:0000256" key="3">
    <source>
        <dbReference type="ARBA" id="ARBA00022692"/>
    </source>
</evidence>
<dbReference type="GO" id="GO:0005783">
    <property type="term" value="C:endoplasmic reticulum"/>
    <property type="evidence" value="ECO:0007669"/>
    <property type="project" value="TreeGrafter"/>
</dbReference>
<gene>
    <name evidence="14" type="primary">HSD17B12</name>
</gene>
<dbReference type="SUPFAM" id="SSF51735">
    <property type="entry name" value="NAD(P)-binding Rossmann-fold domains"/>
    <property type="match status" value="1"/>
</dbReference>
<keyword evidence="2" id="KW-0444">Lipid biosynthesis</keyword>
<evidence type="ECO:0000256" key="5">
    <source>
        <dbReference type="ARBA" id="ARBA00022857"/>
    </source>
</evidence>
<feature type="transmembrane region" description="Helical" evidence="12">
    <location>
        <begin position="15"/>
        <end position="39"/>
    </location>
</feature>
<dbReference type="GO" id="GO:0016491">
    <property type="term" value="F:oxidoreductase activity"/>
    <property type="evidence" value="ECO:0007669"/>
    <property type="project" value="UniProtKB-KW"/>
</dbReference>
<dbReference type="FunFam" id="3.40.50.720:FF:000137">
    <property type="entry name" value="Hydroxysteroid (17-beta) dehydrogenase 3"/>
    <property type="match status" value="1"/>
</dbReference>
<dbReference type="GO" id="GO:0006694">
    <property type="term" value="P:steroid biosynthetic process"/>
    <property type="evidence" value="ECO:0007669"/>
    <property type="project" value="UniProtKB-KW"/>
</dbReference>
<protein>
    <submittedName>
        <fullName evidence="14">Very-long-chain 3-oxoacyl-CoA reductase</fullName>
    </submittedName>
</protein>
<evidence type="ECO:0000256" key="4">
    <source>
        <dbReference type="ARBA" id="ARBA00022824"/>
    </source>
</evidence>
<evidence type="ECO:0000256" key="10">
    <source>
        <dbReference type="ARBA" id="ARBA00023136"/>
    </source>
</evidence>
<dbReference type="AlphaFoldDB" id="A0AAJ7SUS2"/>
<evidence type="ECO:0000256" key="2">
    <source>
        <dbReference type="ARBA" id="ARBA00022516"/>
    </source>
</evidence>
<evidence type="ECO:0000256" key="6">
    <source>
        <dbReference type="ARBA" id="ARBA00022955"/>
    </source>
</evidence>
<evidence type="ECO:0000256" key="12">
    <source>
        <dbReference type="SAM" id="Phobius"/>
    </source>
</evidence>
<keyword evidence="5" id="KW-0521">NADP</keyword>
<evidence type="ECO:0000313" key="14">
    <source>
        <dbReference type="RefSeq" id="XP_032805170.1"/>
    </source>
</evidence>
<dbReference type="CTD" id="51144"/>
<accession>A0AAJ7SUS2</accession>
<keyword evidence="7 12" id="KW-1133">Transmembrane helix</keyword>
<keyword evidence="3 12" id="KW-0812">Transmembrane</keyword>